<keyword evidence="7" id="KW-1185">Reference proteome</keyword>
<keyword evidence="4" id="KW-0812">Transmembrane</keyword>
<evidence type="ECO:0000256" key="3">
    <source>
        <dbReference type="PROSITE-ProRule" id="PRU00175"/>
    </source>
</evidence>
<evidence type="ECO:0000259" key="5">
    <source>
        <dbReference type="PROSITE" id="PS50089"/>
    </source>
</evidence>
<comment type="caution">
    <text evidence="6">The sequence shown here is derived from an EMBL/GenBank/DDBJ whole genome shotgun (WGS) entry which is preliminary data.</text>
</comment>
<accession>W6UFK0</accession>
<dbReference type="PROSITE" id="PS50089">
    <property type="entry name" value="ZF_RING_2"/>
    <property type="match status" value="1"/>
</dbReference>
<dbReference type="SMART" id="SM00184">
    <property type="entry name" value="RING"/>
    <property type="match status" value="1"/>
</dbReference>
<dbReference type="AlphaFoldDB" id="W6UFK0"/>
<gene>
    <name evidence="6" type="ORF">EGR_04920</name>
</gene>
<dbReference type="Pfam" id="PF13920">
    <property type="entry name" value="zf-C3HC4_3"/>
    <property type="match status" value="1"/>
</dbReference>
<dbReference type="InterPro" id="IPR013083">
    <property type="entry name" value="Znf_RING/FYVE/PHD"/>
</dbReference>
<reference evidence="6 7" key="1">
    <citation type="journal article" date="2013" name="Nat. Genet.">
        <title>The genome of the hydatid tapeworm Echinococcus granulosus.</title>
        <authorList>
            <person name="Zheng H."/>
            <person name="Zhang W."/>
            <person name="Zhang L."/>
            <person name="Zhang Z."/>
            <person name="Li J."/>
            <person name="Lu G."/>
            <person name="Zhu Y."/>
            <person name="Wang Y."/>
            <person name="Huang Y."/>
            <person name="Liu J."/>
            <person name="Kang H."/>
            <person name="Chen J."/>
            <person name="Wang L."/>
            <person name="Chen A."/>
            <person name="Yu S."/>
            <person name="Gao Z."/>
            <person name="Jin L."/>
            <person name="Gu W."/>
            <person name="Wang Z."/>
            <person name="Zhao L."/>
            <person name="Shi B."/>
            <person name="Wen H."/>
            <person name="Lin R."/>
            <person name="Jones M.K."/>
            <person name="Brejova B."/>
            <person name="Vinar T."/>
            <person name="Zhao G."/>
            <person name="McManus D.P."/>
            <person name="Chen Z."/>
            <person name="Zhou Y."/>
            <person name="Wang S."/>
        </authorList>
    </citation>
    <scope>NUCLEOTIDE SEQUENCE [LARGE SCALE GENOMIC DNA]</scope>
</reference>
<keyword evidence="4" id="KW-1133">Transmembrane helix</keyword>
<evidence type="ECO:0000256" key="4">
    <source>
        <dbReference type="SAM" id="Phobius"/>
    </source>
</evidence>
<keyword evidence="1 3" id="KW-0863">Zinc-finger</keyword>
<evidence type="ECO:0000313" key="7">
    <source>
        <dbReference type="Proteomes" id="UP000019149"/>
    </source>
</evidence>
<dbReference type="RefSeq" id="XP_024351406.1">
    <property type="nucleotide sequence ID" value="XM_024494169.1"/>
</dbReference>
<keyword evidence="1 3" id="KW-0479">Metal-binding</keyword>
<dbReference type="InterPro" id="IPR001841">
    <property type="entry name" value="Znf_RING"/>
</dbReference>
<evidence type="ECO:0000256" key="2">
    <source>
        <dbReference type="ARBA" id="ARBA00022833"/>
    </source>
</evidence>
<evidence type="ECO:0000256" key="1">
    <source>
        <dbReference type="ARBA" id="ARBA00022771"/>
    </source>
</evidence>
<dbReference type="EMBL" id="APAU02000033">
    <property type="protein sequence ID" value="EUB60210.1"/>
    <property type="molecule type" value="Genomic_DNA"/>
</dbReference>
<dbReference type="OMA" id="THKETEG"/>
<evidence type="ECO:0000313" key="6">
    <source>
        <dbReference type="EMBL" id="EUB60210.1"/>
    </source>
</evidence>
<protein>
    <recommendedName>
        <fullName evidence="5">RING-type domain-containing protein</fullName>
    </recommendedName>
</protein>
<keyword evidence="4" id="KW-0472">Membrane</keyword>
<dbReference type="SUPFAM" id="SSF57850">
    <property type="entry name" value="RING/U-box"/>
    <property type="match status" value="1"/>
</dbReference>
<dbReference type="Gene3D" id="3.30.40.10">
    <property type="entry name" value="Zinc/RING finger domain, C3HC4 (zinc finger)"/>
    <property type="match status" value="1"/>
</dbReference>
<dbReference type="STRING" id="6210.W6UFK0"/>
<dbReference type="OrthoDB" id="10251219at2759"/>
<name>W6UFK0_ECHGR</name>
<sequence>MDEESEPNSEDFNFWLAICAILTFLCYTLFGVLIFLLRRTINDVFRELLHTKTFKPSIETVSPLTNFAAITKVTHKETEGSLSLSLSLRKSVSMFLLRNVPLITFHNAMLAPTTELLRFLRDTAAEEVSIDNQNISVRTNEEQVNINEFRRSYDLVFAFLDEDALEGKTQDEQVVLSLYIVHVKQHQEERRPTQILYSYCKTNHDRLICIQKLFTNGSENGDGEQKRWPDCVICLAEGTADVVFVPCRHVAMCKKCLPSFQASSQCLHCPLCRVEMLLWSWWASLLGGVSHLLQTKLISLEVFDSAVVEVLEFTQTLFYYYGEVMLQMITKGDYRFYSPSVVSQRGSNRSQEFQSQFRRRCGTSEPGQKEVKVVECVLPVQRHVASEDDTRSMSVKSTVIDVQKA</sequence>
<dbReference type="GeneID" id="36340635"/>
<feature type="transmembrane region" description="Helical" evidence="4">
    <location>
        <begin position="12"/>
        <end position="37"/>
    </location>
</feature>
<keyword evidence="2" id="KW-0862">Zinc</keyword>
<proteinExistence type="predicted"/>
<dbReference type="GO" id="GO:0008270">
    <property type="term" value="F:zinc ion binding"/>
    <property type="evidence" value="ECO:0007669"/>
    <property type="project" value="UniProtKB-KW"/>
</dbReference>
<dbReference type="CTD" id="36340635"/>
<dbReference type="Proteomes" id="UP000019149">
    <property type="component" value="Unassembled WGS sequence"/>
</dbReference>
<organism evidence="6 7">
    <name type="scientific">Echinococcus granulosus</name>
    <name type="common">Hydatid tapeworm</name>
    <dbReference type="NCBI Taxonomy" id="6210"/>
    <lineage>
        <taxon>Eukaryota</taxon>
        <taxon>Metazoa</taxon>
        <taxon>Spiralia</taxon>
        <taxon>Lophotrochozoa</taxon>
        <taxon>Platyhelminthes</taxon>
        <taxon>Cestoda</taxon>
        <taxon>Eucestoda</taxon>
        <taxon>Cyclophyllidea</taxon>
        <taxon>Taeniidae</taxon>
        <taxon>Echinococcus</taxon>
        <taxon>Echinococcus granulosus group</taxon>
    </lineage>
</organism>
<feature type="domain" description="RING-type" evidence="5">
    <location>
        <begin position="231"/>
        <end position="273"/>
    </location>
</feature>
<dbReference type="KEGG" id="egl:EGR_04920"/>